<reference evidence="3" key="1">
    <citation type="submission" date="2016-10" db="EMBL/GenBank/DDBJ databases">
        <authorList>
            <person name="Varghese N."/>
            <person name="Submissions S."/>
        </authorList>
    </citation>
    <scope>NUCLEOTIDE SEQUENCE [LARGE SCALE GENOMIC DNA]</scope>
    <source>
        <strain evidence="3">CGMCC 4.3525</strain>
    </source>
</reference>
<evidence type="ECO:0000313" key="2">
    <source>
        <dbReference type="EMBL" id="SER44991.1"/>
    </source>
</evidence>
<name>A0A1H9PA54_9PSEU</name>
<accession>A0A1H9PA54</accession>
<dbReference type="EMBL" id="FOFR01000011">
    <property type="protein sequence ID" value="SER44991.1"/>
    <property type="molecule type" value="Genomic_DNA"/>
</dbReference>
<dbReference type="OrthoDB" id="1157227at2"/>
<dbReference type="STRING" id="402600.SAMN05216188_111213"/>
<evidence type="ECO:0000256" key="1">
    <source>
        <dbReference type="SAM" id="MobiDB-lite"/>
    </source>
</evidence>
<dbReference type="Proteomes" id="UP000199352">
    <property type="component" value="Unassembled WGS sequence"/>
</dbReference>
<feature type="region of interest" description="Disordered" evidence="1">
    <location>
        <begin position="30"/>
        <end position="50"/>
    </location>
</feature>
<organism evidence="2 3">
    <name type="scientific">Lentzea xinjiangensis</name>
    <dbReference type="NCBI Taxonomy" id="402600"/>
    <lineage>
        <taxon>Bacteria</taxon>
        <taxon>Bacillati</taxon>
        <taxon>Actinomycetota</taxon>
        <taxon>Actinomycetes</taxon>
        <taxon>Pseudonocardiales</taxon>
        <taxon>Pseudonocardiaceae</taxon>
        <taxon>Lentzea</taxon>
    </lineage>
</organism>
<proteinExistence type="predicted"/>
<protein>
    <submittedName>
        <fullName evidence="2">Uncharacterized protein</fullName>
    </submittedName>
</protein>
<sequence>MAHNDFCSYVPAGSPYRDGAETVDGTLLLTDGHPAAPGEAPSSGNDRNVGHRLVDTFAAGGMWAPQQLRDLRIVREQEQLQPHRNAFR</sequence>
<dbReference type="AlphaFoldDB" id="A0A1H9PA54"/>
<keyword evidence="3" id="KW-1185">Reference proteome</keyword>
<dbReference type="RefSeq" id="WP_089953947.1">
    <property type="nucleotide sequence ID" value="NZ_FOFR01000011.1"/>
</dbReference>
<evidence type="ECO:0000313" key="3">
    <source>
        <dbReference type="Proteomes" id="UP000199352"/>
    </source>
</evidence>
<gene>
    <name evidence="2" type="ORF">SAMN05216188_111213</name>
</gene>